<reference evidence="1 2" key="1">
    <citation type="submission" date="2019-02" db="EMBL/GenBank/DDBJ databases">
        <title>Genomic Encyclopedia of Archaeal and Bacterial Type Strains, Phase II (KMG-II): from individual species to whole genera.</title>
        <authorList>
            <person name="Goeker M."/>
        </authorList>
    </citation>
    <scope>NUCLEOTIDE SEQUENCE [LARGE SCALE GENOMIC DNA]</scope>
    <source>
        <strain evidence="1 2">DSM 18101</strain>
    </source>
</reference>
<evidence type="ECO:0000313" key="1">
    <source>
        <dbReference type="EMBL" id="RZU35558.1"/>
    </source>
</evidence>
<name>A0A4Q7YEZ5_9BACT</name>
<organism evidence="1 2">
    <name type="scientific">Edaphobacter modestus</name>
    <dbReference type="NCBI Taxonomy" id="388466"/>
    <lineage>
        <taxon>Bacteria</taxon>
        <taxon>Pseudomonadati</taxon>
        <taxon>Acidobacteriota</taxon>
        <taxon>Terriglobia</taxon>
        <taxon>Terriglobales</taxon>
        <taxon>Acidobacteriaceae</taxon>
        <taxon>Edaphobacter</taxon>
    </lineage>
</organism>
<proteinExistence type="predicted"/>
<dbReference type="Proteomes" id="UP000292958">
    <property type="component" value="Unassembled WGS sequence"/>
</dbReference>
<protein>
    <submittedName>
        <fullName evidence="1">Uncharacterized protein</fullName>
    </submittedName>
</protein>
<evidence type="ECO:0000313" key="2">
    <source>
        <dbReference type="Proteomes" id="UP000292958"/>
    </source>
</evidence>
<dbReference type="AlphaFoldDB" id="A0A4Q7YEZ5"/>
<keyword evidence="2" id="KW-1185">Reference proteome</keyword>
<accession>A0A4Q7YEZ5</accession>
<comment type="caution">
    <text evidence="1">The sequence shown here is derived from an EMBL/GenBank/DDBJ whole genome shotgun (WGS) entry which is preliminary data.</text>
</comment>
<sequence length="98" mass="10833">MEQYESDVREGYRAFLDGGPSDVKNVFLLGSIDVKSVWGGPRKSIKTRNYLLADLDLPNISILGHRIPGLGKPDPGNGTPGDDVPLRHTRAELFLWIC</sequence>
<gene>
    <name evidence="1" type="ORF">BDD14_5624</name>
</gene>
<dbReference type="EMBL" id="SHKW01000002">
    <property type="protein sequence ID" value="RZU35558.1"/>
    <property type="molecule type" value="Genomic_DNA"/>
</dbReference>